<evidence type="ECO:0000313" key="2">
    <source>
        <dbReference type="Proteomes" id="UP000011185"/>
    </source>
</evidence>
<sequence length="247" mass="28443">MQNMSVKKAKTQRCALGIFDRRNLAMNDDFEFIVEKLCKSVKLVNVNGLTRFAAFGAIKCFEKTVLIYDWHSKGKFSEFTMVNARCESDFTCAEDIDVLTLDHVDVISTFVMCFKGTCGSILLSCCTGTIDLRQINKESNIRCSYLITMDFFTRLPVVIRSLIIEHITINHNIEITNKIYSLEINEVAVNNPFSLTLCEECDEIIIKKSSGRIDLFKKLHLMIYSRERKYQKFTLKKITTLNHMILS</sequence>
<name>L7JWS0_TRAHO</name>
<dbReference type="Proteomes" id="UP000011185">
    <property type="component" value="Unassembled WGS sequence"/>
</dbReference>
<evidence type="ECO:0000313" key="1">
    <source>
        <dbReference type="EMBL" id="ELQ75928.1"/>
    </source>
</evidence>
<organism evidence="1 2">
    <name type="scientific">Trachipleistophora hominis</name>
    <name type="common">Microsporidian parasite</name>
    <dbReference type="NCBI Taxonomy" id="72359"/>
    <lineage>
        <taxon>Eukaryota</taxon>
        <taxon>Fungi</taxon>
        <taxon>Fungi incertae sedis</taxon>
        <taxon>Microsporidia</taxon>
        <taxon>Pleistophoridae</taxon>
        <taxon>Trachipleistophora</taxon>
    </lineage>
</organism>
<protein>
    <submittedName>
        <fullName evidence="1">Putative LRR containing protein</fullName>
    </submittedName>
</protein>
<proteinExistence type="predicted"/>
<dbReference type="VEuPathDB" id="MicrosporidiaDB:THOM_1115"/>
<gene>
    <name evidence="1" type="ORF">THOM_1115</name>
</gene>
<dbReference type="AlphaFoldDB" id="L7JWS0"/>
<keyword evidence="2" id="KW-1185">Reference proteome</keyword>
<reference evidence="1 2" key="1">
    <citation type="journal article" date="2012" name="PLoS Pathog.">
        <title>The genome of the obligate intracellular parasite Trachipleistophora hominis: new insights into microsporidian genome dynamics and reductive evolution.</title>
        <authorList>
            <person name="Heinz E."/>
            <person name="Williams T.A."/>
            <person name="Nakjang S."/>
            <person name="Noel C.J."/>
            <person name="Swan D.C."/>
            <person name="Goldberg A.V."/>
            <person name="Harris S.R."/>
            <person name="Weinmaier T."/>
            <person name="Markert S."/>
            <person name="Becher D."/>
            <person name="Bernhardt J."/>
            <person name="Dagan T."/>
            <person name="Hacker C."/>
            <person name="Lucocq J.M."/>
            <person name="Schweder T."/>
            <person name="Rattei T."/>
            <person name="Hall N."/>
            <person name="Hirt R.P."/>
            <person name="Embley T.M."/>
        </authorList>
    </citation>
    <scope>NUCLEOTIDE SEQUENCE [LARGE SCALE GENOMIC DNA]</scope>
</reference>
<dbReference type="EMBL" id="JH993902">
    <property type="protein sequence ID" value="ELQ75928.1"/>
    <property type="molecule type" value="Genomic_DNA"/>
</dbReference>
<dbReference type="InParanoid" id="L7JWS0"/>
<dbReference type="HOGENOM" id="CLU_1125202_0_0_1"/>
<accession>L7JWS0</accession>